<evidence type="ECO:0000256" key="8">
    <source>
        <dbReference type="ARBA" id="ARBA00038436"/>
    </source>
</evidence>
<keyword evidence="5 9" id="KW-0812">Transmembrane</keyword>
<feature type="domain" description="Tripartite ATP-independent periplasmic transporters DctQ component" evidence="10">
    <location>
        <begin position="27"/>
        <end position="154"/>
    </location>
</feature>
<keyword evidence="4" id="KW-0997">Cell inner membrane</keyword>
<evidence type="ECO:0000313" key="12">
    <source>
        <dbReference type="Proteomes" id="UP000579281"/>
    </source>
</evidence>
<proteinExistence type="inferred from homology"/>
<dbReference type="RefSeq" id="WP_184311787.1">
    <property type="nucleotide sequence ID" value="NZ_JACHEN010000022.1"/>
</dbReference>
<evidence type="ECO:0000256" key="4">
    <source>
        <dbReference type="ARBA" id="ARBA00022519"/>
    </source>
</evidence>
<evidence type="ECO:0000256" key="6">
    <source>
        <dbReference type="ARBA" id="ARBA00022989"/>
    </source>
</evidence>
<keyword evidence="3" id="KW-1003">Cell membrane</keyword>
<organism evidence="11 12">
    <name type="scientific">Anaerosolibacter carboniphilus</name>
    <dbReference type="NCBI Taxonomy" id="1417629"/>
    <lineage>
        <taxon>Bacteria</taxon>
        <taxon>Bacillati</taxon>
        <taxon>Bacillota</taxon>
        <taxon>Clostridia</taxon>
        <taxon>Peptostreptococcales</taxon>
        <taxon>Thermotaleaceae</taxon>
        <taxon>Anaerosolibacter</taxon>
    </lineage>
</organism>
<evidence type="ECO:0000313" key="11">
    <source>
        <dbReference type="EMBL" id="MBB6217281.1"/>
    </source>
</evidence>
<evidence type="ECO:0000256" key="2">
    <source>
        <dbReference type="ARBA" id="ARBA00022448"/>
    </source>
</evidence>
<reference evidence="11 12" key="1">
    <citation type="submission" date="2020-08" db="EMBL/GenBank/DDBJ databases">
        <title>Genomic Encyclopedia of Type Strains, Phase IV (KMG-IV): sequencing the most valuable type-strain genomes for metagenomic binning, comparative biology and taxonomic classification.</title>
        <authorList>
            <person name="Goeker M."/>
        </authorList>
    </citation>
    <scope>NUCLEOTIDE SEQUENCE [LARGE SCALE GENOMIC DNA]</scope>
    <source>
        <strain evidence="11 12">DSM 103526</strain>
    </source>
</reference>
<keyword evidence="2" id="KW-0813">Transport</keyword>
<comment type="subcellular location">
    <subcellularLocation>
        <location evidence="1">Cell inner membrane</location>
        <topology evidence="1">Multi-pass membrane protein</topology>
    </subcellularLocation>
</comment>
<dbReference type="InterPro" id="IPR007387">
    <property type="entry name" value="TRAP_DctQ"/>
</dbReference>
<evidence type="ECO:0000256" key="9">
    <source>
        <dbReference type="SAM" id="Phobius"/>
    </source>
</evidence>
<comment type="caution">
    <text evidence="11">The sequence shown here is derived from an EMBL/GenBank/DDBJ whole genome shotgun (WGS) entry which is preliminary data.</text>
</comment>
<evidence type="ECO:0000256" key="7">
    <source>
        <dbReference type="ARBA" id="ARBA00023136"/>
    </source>
</evidence>
<dbReference type="InterPro" id="IPR055348">
    <property type="entry name" value="DctQ"/>
</dbReference>
<evidence type="ECO:0000256" key="1">
    <source>
        <dbReference type="ARBA" id="ARBA00004429"/>
    </source>
</evidence>
<name>A0A841KUZ8_9FIRM</name>
<feature type="transmembrane region" description="Helical" evidence="9">
    <location>
        <begin position="51"/>
        <end position="69"/>
    </location>
</feature>
<dbReference type="Pfam" id="PF04290">
    <property type="entry name" value="DctQ"/>
    <property type="match status" value="1"/>
</dbReference>
<feature type="transmembrane region" description="Helical" evidence="9">
    <location>
        <begin position="90"/>
        <end position="112"/>
    </location>
</feature>
<dbReference type="AlphaFoldDB" id="A0A841KUZ8"/>
<dbReference type="EMBL" id="JACHEN010000022">
    <property type="protein sequence ID" value="MBB6217281.1"/>
    <property type="molecule type" value="Genomic_DNA"/>
</dbReference>
<dbReference type="GO" id="GO:0015740">
    <property type="term" value="P:C4-dicarboxylate transport"/>
    <property type="evidence" value="ECO:0007669"/>
    <property type="project" value="TreeGrafter"/>
</dbReference>
<comment type="similarity">
    <text evidence="8">Belongs to the TRAP transporter small permease family.</text>
</comment>
<accession>A0A841KUZ8</accession>
<gene>
    <name evidence="11" type="ORF">HNQ80_003400</name>
</gene>
<protein>
    <submittedName>
        <fullName evidence="11">TRAP-type C4-dicarboxylate transport system permease small subunit</fullName>
    </submittedName>
</protein>
<dbReference type="Proteomes" id="UP000579281">
    <property type="component" value="Unassembled WGS sequence"/>
</dbReference>
<keyword evidence="6 9" id="KW-1133">Transmembrane helix</keyword>
<feature type="transmembrane region" description="Helical" evidence="9">
    <location>
        <begin position="12"/>
        <end position="36"/>
    </location>
</feature>
<evidence type="ECO:0000256" key="5">
    <source>
        <dbReference type="ARBA" id="ARBA00022692"/>
    </source>
</evidence>
<dbReference type="GO" id="GO:0022857">
    <property type="term" value="F:transmembrane transporter activity"/>
    <property type="evidence" value="ECO:0007669"/>
    <property type="project" value="TreeGrafter"/>
</dbReference>
<evidence type="ECO:0000259" key="10">
    <source>
        <dbReference type="Pfam" id="PF04290"/>
    </source>
</evidence>
<dbReference type="PANTHER" id="PTHR35011">
    <property type="entry name" value="2,3-DIKETO-L-GULONATE TRAP TRANSPORTER SMALL PERMEASE PROTEIN YIAM"/>
    <property type="match status" value="1"/>
</dbReference>
<keyword evidence="7 9" id="KW-0472">Membrane</keyword>
<sequence length="177" mass="20629">MKERATRVVDKIVKMLEFLTGFCASIMLISIMWQVFTRFIVKTPSIWTEEIARYSFIYMAMFGAAVGVKKGSHFGMTLFTDRLKGRARDLYMRYVVNLTIVICSIIIVFYGWDFAIQFGMTRVSPTFLVPMTWVFISIPLTGVFMLVFALYNIIFEDYSKEVSLEEELRNQEIELNI</sequence>
<dbReference type="PANTHER" id="PTHR35011:SF5">
    <property type="entry name" value="SIALIC ACID TRAP TRANSPORTER SMALL PERMEASE PROTEIN SIAQ"/>
    <property type="match status" value="1"/>
</dbReference>
<evidence type="ECO:0000256" key="3">
    <source>
        <dbReference type="ARBA" id="ARBA00022475"/>
    </source>
</evidence>
<dbReference type="GO" id="GO:0005886">
    <property type="term" value="C:plasma membrane"/>
    <property type="evidence" value="ECO:0007669"/>
    <property type="project" value="UniProtKB-SubCell"/>
</dbReference>
<keyword evidence="12" id="KW-1185">Reference proteome</keyword>
<feature type="transmembrane region" description="Helical" evidence="9">
    <location>
        <begin position="132"/>
        <end position="154"/>
    </location>
</feature>